<proteinExistence type="predicted"/>
<gene>
    <name evidence="1" type="ORF">L9F63_008773</name>
</gene>
<name>A0AAD7Z4P8_DIPPU</name>
<keyword evidence="2" id="KW-1185">Reference proteome</keyword>
<sequence length="751" mass="88711">MCNSTLCKELYSNLFVHMPASYFKKISFDVEEFAMGLDYFGLNEEAHHFRTKHNIFSSSNKISSQQIDIDEKQNCKNVFDRVLKQNFNGTRNSLINTKELIQSKTELMEKAHKRNKIHEKDKFQNYFCKRQNTLQNCKNTVSSNQNKQFQSSYGSNKNSFLRRATSFDLNRHVFAEEKVNKIAKSCKNLLKHQEKSVCKYPRYTGITNTKQYFHNIAQKQMLLKRKCQPCLTGDLRHVHNDKRAKLNMPVENPEVNFTCYEHRRVTQNDNIFAPLKAHEQNICSSHNSQYVSKMEPRTNSLAFDQKTSLHYKPSYFSESEILEMNERGSSNLSETAENHNFCENLLALHRALKNRNWRCILETCKQLEGSIESEMYTWQVYQMFKFDLQKSAVWYRYLVEEAGHDLVLPYIEEFLSTLGTNLMFDIIDHHYWKKAYIVFETMRGARIDIRFSKIYRRETYSACRKILTCVQVCFHVDAVDEAVALLKHNRMLSAEVNEWKLKSEAQDFKLWLWTCTTLLSALLVDGPLQLAHYLFIELLKGQKNLCIGVDLNQFCNALMVKLLNRNYMNEILELYYWIKPHFHTLDSVTYRALLVLLVSHHYLEMAQNIYETSVLTNIYPNMELKKNVLHITLYSDLLQEEIYMILKNFFHHLLKERYLNLQVNPDPDEYKVTIFIKPGSPLPAQPRKDFPYLLFVDSSLSAIHKRVGEVLDKCFPEIKYYVDERLFDDIILDPRSVIKYFQSDLYLLLSH</sequence>
<dbReference type="AlphaFoldDB" id="A0AAD7Z4P8"/>
<evidence type="ECO:0000313" key="2">
    <source>
        <dbReference type="Proteomes" id="UP001233999"/>
    </source>
</evidence>
<protein>
    <submittedName>
        <fullName evidence="1">Uncharacterized protein</fullName>
    </submittedName>
</protein>
<dbReference type="Proteomes" id="UP001233999">
    <property type="component" value="Unassembled WGS sequence"/>
</dbReference>
<accession>A0AAD7Z4P8</accession>
<reference evidence="1" key="1">
    <citation type="journal article" date="2023" name="IScience">
        <title>Live-bearing cockroach genome reveals convergent evolutionary mechanisms linked to viviparity in insects and beyond.</title>
        <authorList>
            <person name="Fouks B."/>
            <person name="Harrison M.C."/>
            <person name="Mikhailova A.A."/>
            <person name="Marchal E."/>
            <person name="English S."/>
            <person name="Carruthers M."/>
            <person name="Jennings E.C."/>
            <person name="Chiamaka E.L."/>
            <person name="Frigard R.A."/>
            <person name="Pippel M."/>
            <person name="Attardo G.M."/>
            <person name="Benoit J.B."/>
            <person name="Bornberg-Bauer E."/>
            <person name="Tobe S.S."/>
        </authorList>
    </citation>
    <scope>NUCLEOTIDE SEQUENCE</scope>
    <source>
        <strain evidence="1">Stay&amp;Tobe</strain>
    </source>
</reference>
<evidence type="ECO:0000313" key="1">
    <source>
        <dbReference type="EMBL" id="KAJ9573849.1"/>
    </source>
</evidence>
<organism evidence="1 2">
    <name type="scientific">Diploptera punctata</name>
    <name type="common">Pacific beetle cockroach</name>
    <dbReference type="NCBI Taxonomy" id="6984"/>
    <lineage>
        <taxon>Eukaryota</taxon>
        <taxon>Metazoa</taxon>
        <taxon>Ecdysozoa</taxon>
        <taxon>Arthropoda</taxon>
        <taxon>Hexapoda</taxon>
        <taxon>Insecta</taxon>
        <taxon>Pterygota</taxon>
        <taxon>Neoptera</taxon>
        <taxon>Polyneoptera</taxon>
        <taxon>Dictyoptera</taxon>
        <taxon>Blattodea</taxon>
        <taxon>Blaberoidea</taxon>
        <taxon>Blaberidae</taxon>
        <taxon>Diplopterinae</taxon>
        <taxon>Diploptera</taxon>
    </lineage>
</organism>
<comment type="caution">
    <text evidence="1">The sequence shown here is derived from an EMBL/GenBank/DDBJ whole genome shotgun (WGS) entry which is preliminary data.</text>
</comment>
<reference evidence="1" key="2">
    <citation type="submission" date="2023-05" db="EMBL/GenBank/DDBJ databases">
        <authorList>
            <person name="Fouks B."/>
        </authorList>
    </citation>
    <scope>NUCLEOTIDE SEQUENCE</scope>
    <source>
        <strain evidence="1">Stay&amp;Tobe</strain>
        <tissue evidence="1">Testes</tissue>
    </source>
</reference>
<dbReference type="EMBL" id="JASPKZ010010674">
    <property type="protein sequence ID" value="KAJ9573849.1"/>
    <property type="molecule type" value="Genomic_DNA"/>
</dbReference>